<name>A0A521F7U7_9BACL</name>
<proteinExistence type="inferred from homology"/>
<dbReference type="PANTHER" id="PTHR30194">
    <property type="entry name" value="CROSSOVER JUNCTION ENDODEOXYRIBONUCLEASE RUVC"/>
    <property type="match status" value="1"/>
</dbReference>
<keyword evidence="5" id="KW-0255">Endonuclease</keyword>
<dbReference type="InterPro" id="IPR002176">
    <property type="entry name" value="X-over_junc_endoDNase_RuvC"/>
</dbReference>
<dbReference type="EMBL" id="FXTI01000014">
    <property type="protein sequence ID" value="SMO92166.1"/>
    <property type="molecule type" value="Genomic_DNA"/>
</dbReference>
<reference evidence="12 13" key="1">
    <citation type="submission" date="2017-05" db="EMBL/GenBank/DDBJ databases">
        <authorList>
            <person name="Varghese N."/>
            <person name="Submissions S."/>
        </authorList>
    </citation>
    <scope>NUCLEOTIDE SEQUENCE [LARGE SCALE GENOMIC DNA]</scope>
    <source>
        <strain evidence="12 13">DSM 45474</strain>
    </source>
</reference>
<dbReference type="SUPFAM" id="SSF53098">
    <property type="entry name" value="Ribonuclease H-like"/>
    <property type="match status" value="1"/>
</dbReference>
<evidence type="ECO:0000256" key="1">
    <source>
        <dbReference type="ARBA" id="ARBA00009518"/>
    </source>
</evidence>
<evidence type="ECO:0000256" key="8">
    <source>
        <dbReference type="ARBA" id="ARBA00022842"/>
    </source>
</evidence>
<dbReference type="Gene3D" id="3.30.420.10">
    <property type="entry name" value="Ribonuclease H-like superfamily/Ribonuclease H"/>
    <property type="match status" value="1"/>
</dbReference>
<evidence type="ECO:0000256" key="7">
    <source>
        <dbReference type="ARBA" id="ARBA00022801"/>
    </source>
</evidence>
<keyword evidence="10" id="KW-0233">DNA recombination</keyword>
<dbReference type="InterPro" id="IPR036397">
    <property type="entry name" value="RNaseH_sf"/>
</dbReference>
<evidence type="ECO:0000256" key="2">
    <source>
        <dbReference type="ARBA" id="ARBA00022490"/>
    </source>
</evidence>
<organism evidence="12 13">
    <name type="scientific">Melghirimyces algeriensis</name>
    <dbReference type="NCBI Taxonomy" id="910412"/>
    <lineage>
        <taxon>Bacteria</taxon>
        <taxon>Bacillati</taxon>
        <taxon>Bacillota</taxon>
        <taxon>Bacilli</taxon>
        <taxon>Bacillales</taxon>
        <taxon>Thermoactinomycetaceae</taxon>
        <taxon>Melghirimyces</taxon>
    </lineage>
</organism>
<evidence type="ECO:0000256" key="9">
    <source>
        <dbReference type="ARBA" id="ARBA00023125"/>
    </source>
</evidence>
<keyword evidence="11" id="KW-0234">DNA repair</keyword>
<keyword evidence="3" id="KW-0540">Nuclease</keyword>
<keyword evidence="8" id="KW-0460">Magnesium</keyword>
<evidence type="ECO:0000256" key="3">
    <source>
        <dbReference type="ARBA" id="ARBA00022722"/>
    </source>
</evidence>
<evidence type="ECO:0000313" key="12">
    <source>
        <dbReference type="EMBL" id="SMO92166.1"/>
    </source>
</evidence>
<dbReference type="GO" id="GO:0006310">
    <property type="term" value="P:DNA recombination"/>
    <property type="evidence" value="ECO:0007669"/>
    <property type="project" value="UniProtKB-KW"/>
</dbReference>
<keyword evidence="9" id="KW-0238">DNA-binding</keyword>
<dbReference type="PANTHER" id="PTHR30194:SF3">
    <property type="entry name" value="CROSSOVER JUNCTION ENDODEOXYRIBONUCLEASE RUVC"/>
    <property type="match status" value="1"/>
</dbReference>
<keyword evidence="2" id="KW-0963">Cytoplasm</keyword>
<dbReference type="Proteomes" id="UP000315636">
    <property type="component" value="Unassembled WGS sequence"/>
</dbReference>
<evidence type="ECO:0000256" key="4">
    <source>
        <dbReference type="ARBA" id="ARBA00022723"/>
    </source>
</evidence>
<keyword evidence="7" id="KW-0378">Hydrolase</keyword>
<dbReference type="PRINTS" id="PR00696">
    <property type="entry name" value="RSOLVASERUVC"/>
</dbReference>
<keyword evidence="13" id="KW-1185">Reference proteome</keyword>
<keyword evidence="4" id="KW-0479">Metal-binding</keyword>
<evidence type="ECO:0000256" key="10">
    <source>
        <dbReference type="ARBA" id="ARBA00023172"/>
    </source>
</evidence>
<evidence type="ECO:0000256" key="11">
    <source>
        <dbReference type="ARBA" id="ARBA00023204"/>
    </source>
</evidence>
<dbReference type="GO" id="GO:0003677">
    <property type="term" value="F:DNA binding"/>
    <property type="evidence" value="ECO:0007669"/>
    <property type="project" value="UniProtKB-KW"/>
</dbReference>
<dbReference type="Pfam" id="PF02075">
    <property type="entry name" value="RuvC"/>
    <property type="match status" value="1"/>
</dbReference>
<dbReference type="InterPro" id="IPR012337">
    <property type="entry name" value="RNaseH-like_sf"/>
</dbReference>
<evidence type="ECO:0000256" key="5">
    <source>
        <dbReference type="ARBA" id="ARBA00022759"/>
    </source>
</evidence>
<dbReference type="GO" id="GO:0006281">
    <property type="term" value="P:DNA repair"/>
    <property type="evidence" value="ECO:0007669"/>
    <property type="project" value="UniProtKB-KW"/>
</dbReference>
<sequence length="163" mass="18552">MTKRYLGLDLSISRPGFAVLEIKRRKPVLIFCRHIKTNAKLSHGDRLAHIKAHVDALRYDYGPFDAVIREKAFHNARVNATAGGYKVAGIIDYTLRGYDIVEIANSTVKKSLTDNGRADKWEVEREVKRWFPSQDFKTDDESDAVAVCLTYLLRENLINDARG</sequence>
<dbReference type="GO" id="GO:0016787">
    <property type="term" value="F:hydrolase activity"/>
    <property type="evidence" value="ECO:0007669"/>
    <property type="project" value="UniProtKB-KW"/>
</dbReference>
<dbReference type="AlphaFoldDB" id="A0A521F7U7"/>
<accession>A0A521F7U7</accession>
<evidence type="ECO:0000256" key="6">
    <source>
        <dbReference type="ARBA" id="ARBA00022763"/>
    </source>
</evidence>
<protein>
    <submittedName>
        <fullName evidence="12">Crossover junction endodeoxyribonuclease RuvC</fullName>
    </submittedName>
</protein>
<dbReference type="RefSeq" id="WP_185956357.1">
    <property type="nucleotide sequence ID" value="NZ_FXTI01000014.1"/>
</dbReference>
<dbReference type="GO" id="GO:0004520">
    <property type="term" value="F:DNA endonuclease activity"/>
    <property type="evidence" value="ECO:0007669"/>
    <property type="project" value="InterPro"/>
</dbReference>
<comment type="similarity">
    <text evidence="1">Belongs to the RuvC family.</text>
</comment>
<dbReference type="GO" id="GO:0046872">
    <property type="term" value="F:metal ion binding"/>
    <property type="evidence" value="ECO:0007669"/>
    <property type="project" value="UniProtKB-KW"/>
</dbReference>
<keyword evidence="6" id="KW-0227">DNA damage</keyword>
<evidence type="ECO:0000313" key="13">
    <source>
        <dbReference type="Proteomes" id="UP000315636"/>
    </source>
</evidence>
<gene>
    <name evidence="12" type="ORF">SAMN06264849_11437</name>
</gene>